<evidence type="ECO:0000313" key="13">
    <source>
        <dbReference type="Proteomes" id="UP000214355"/>
    </source>
</evidence>
<dbReference type="InterPro" id="IPR020568">
    <property type="entry name" value="Ribosomal_Su5_D2-typ_SF"/>
</dbReference>
<dbReference type="GO" id="GO:0050515">
    <property type="term" value="F:4-(cytidine 5'-diphospho)-2-C-methyl-D-erythritol kinase activity"/>
    <property type="evidence" value="ECO:0007669"/>
    <property type="project" value="UniProtKB-UniRule"/>
</dbReference>
<feature type="active site" evidence="9">
    <location>
        <position position="12"/>
    </location>
</feature>
<dbReference type="InterPro" id="IPR014721">
    <property type="entry name" value="Ribsml_uS5_D2-typ_fold_subgr"/>
</dbReference>
<dbReference type="PANTHER" id="PTHR43527:SF2">
    <property type="entry name" value="4-DIPHOSPHOCYTIDYL-2-C-METHYL-D-ERYTHRITOL KINASE, CHLOROPLASTIC"/>
    <property type="match status" value="1"/>
</dbReference>
<dbReference type="OrthoDB" id="3173073at2"/>
<comment type="catalytic activity">
    <reaction evidence="9">
        <text>4-CDP-2-C-methyl-D-erythritol + ATP = 4-CDP-2-C-methyl-D-erythritol 2-phosphate + ADP + H(+)</text>
        <dbReference type="Rhea" id="RHEA:18437"/>
        <dbReference type="ChEBI" id="CHEBI:15378"/>
        <dbReference type="ChEBI" id="CHEBI:30616"/>
        <dbReference type="ChEBI" id="CHEBI:57823"/>
        <dbReference type="ChEBI" id="CHEBI:57919"/>
        <dbReference type="ChEBI" id="CHEBI:456216"/>
        <dbReference type="EC" id="2.7.1.148"/>
    </reaction>
</comment>
<keyword evidence="5 9" id="KW-0547">Nucleotide-binding</keyword>
<keyword evidence="9" id="KW-0414">Isoprene biosynthesis</keyword>
<keyword evidence="4 9" id="KW-0808">Transferase</keyword>
<feature type="active site" evidence="9">
    <location>
        <position position="147"/>
    </location>
</feature>
<dbReference type="STRING" id="131112.SAMN04489737_0707"/>
<evidence type="ECO:0000256" key="5">
    <source>
        <dbReference type="ARBA" id="ARBA00022741"/>
    </source>
</evidence>
<dbReference type="PANTHER" id="PTHR43527">
    <property type="entry name" value="4-DIPHOSPHOCYTIDYL-2-C-METHYL-D-ERYTHRITOL KINASE, CHLOROPLASTIC"/>
    <property type="match status" value="1"/>
</dbReference>
<dbReference type="NCBIfam" id="TIGR00154">
    <property type="entry name" value="ispE"/>
    <property type="match status" value="1"/>
</dbReference>
<evidence type="ECO:0000256" key="8">
    <source>
        <dbReference type="ARBA" id="ARBA00032554"/>
    </source>
</evidence>
<dbReference type="AlphaFoldDB" id="A0A1H2LEH1"/>
<feature type="binding site" evidence="9">
    <location>
        <begin position="105"/>
        <end position="115"/>
    </location>
    <ligand>
        <name>ATP</name>
        <dbReference type="ChEBI" id="CHEBI:30616"/>
    </ligand>
</feature>
<dbReference type="SUPFAM" id="SSF55060">
    <property type="entry name" value="GHMP Kinase, C-terminal domain"/>
    <property type="match status" value="1"/>
</dbReference>
<dbReference type="UniPathway" id="UPA00056">
    <property type="reaction ID" value="UER00094"/>
</dbReference>
<accession>A0A1H2LEH1</accession>
<dbReference type="Proteomes" id="UP000214355">
    <property type="component" value="Chromosome I"/>
</dbReference>
<dbReference type="SUPFAM" id="SSF54211">
    <property type="entry name" value="Ribosomal protein S5 domain 2-like"/>
    <property type="match status" value="1"/>
</dbReference>
<evidence type="ECO:0000256" key="9">
    <source>
        <dbReference type="HAMAP-Rule" id="MF_00061"/>
    </source>
</evidence>
<name>A0A1H2LEH1_9ACTO</name>
<dbReference type="InterPro" id="IPR036554">
    <property type="entry name" value="GHMP_kinase_C_sf"/>
</dbReference>
<protein>
    <recommendedName>
        <fullName evidence="3 9">4-diphosphocytidyl-2-C-methyl-D-erythritol kinase</fullName>
        <shortName evidence="9">CMK</shortName>
        <ecNumber evidence="2 9">2.7.1.148</ecNumber>
    </recommendedName>
    <alternativeName>
        <fullName evidence="8 9">4-(cytidine-5'-diphospho)-2-C-methyl-D-erythritol kinase</fullName>
    </alternativeName>
</protein>
<comment type="pathway">
    <text evidence="9">Isoprenoid biosynthesis; isopentenyl diphosphate biosynthesis via DXP pathway; isopentenyl diphosphate from 1-deoxy-D-xylulose 5-phosphate: step 3/6.</text>
</comment>
<dbReference type="Gene3D" id="3.30.70.890">
    <property type="entry name" value="GHMP kinase, C-terminal domain"/>
    <property type="match status" value="1"/>
</dbReference>
<feature type="domain" description="GHMP kinase N-terminal" evidence="10">
    <location>
        <begin position="68"/>
        <end position="155"/>
    </location>
</feature>
<evidence type="ECO:0000256" key="4">
    <source>
        <dbReference type="ARBA" id="ARBA00022679"/>
    </source>
</evidence>
<dbReference type="Pfam" id="PF00288">
    <property type="entry name" value="GHMP_kinases_N"/>
    <property type="match status" value="1"/>
</dbReference>
<evidence type="ECO:0000256" key="2">
    <source>
        <dbReference type="ARBA" id="ARBA00012052"/>
    </source>
</evidence>
<keyword evidence="13" id="KW-1185">Reference proteome</keyword>
<evidence type="ECO:0000259" key="11">
    <source>
        <dbReference type="Pfam" id="PF08544"/>
    </source>
</evidence>
<evidence type="ECO:0000256" key="7">
    <source>
        <dbReference type="ARBA" id="ARBA00022840"/>
    </source>
</evidence>
<sequence length="316" mass="33040">MDRVVHASAPGKVNIALRVGASRPDGFHPLDTVFEALDVRDDVVVQLAPDLAMSISGIGEDLPVDDSNLVIRAARLLRDRFGHCTSLDIVPADLGAHLAVTKRIPVAGGMAGGSADAAATLVALNELWQLSLKPEQLHECAAELGSDVPFSLMGGIAHGIGRGEQLTQLPSSETHGWVMLLNQQGLSTPAVFREFDKLGLGRATPDTTDDVRAVISGPTRGSEHRGLLGRAVGNDLEEPARSLRPDVAHIIDTIRAHIAAGVLGAHAVLLSGSGPTIAVLAEPSRLDSLAARLEQLFPGLTAVVATGPARGTYLVR</sequence>
<dbReference type="GO" id="GO:0005524">
    <property type="term" value="F:ATP binding"/>
    <property type="evidence" value="ECO:0007669"/>
    <property type="project" value="UniProtKB-UniRule"/>
</dbReference>
<evidence type="ECO:0000259" key="10">
    <source>
        <dbReference type="Pfam" id="PF00288"/>
    </source>
</evidence>
<keyword evidence="7 9" id="KW-0067">ATP-binding</keyword>
<gene>
    <name evidence="9" type="primary">ispE</name>
    <name evidence="12" type="ORF">SAMN04489737_0707</name>
</gene>
<organism evidence="12 13">
    <name type="scientific">Arcanobacterium phocae</name>
    <dbReference type="NCBI Taxonomy" id="131112"/>
    <lineage>
        <taxon>Bacteria</taxon>
        <taxon>Bacillati</taxon>
        <taxon>Actinomycetota</taxon>
        <taxon>Actinomycetes</taxon>
        <taxon>Actinomycetales</taxon>
        <taxon>Actinomycetaceae</taxon>
        <taxon>Arcanobacterium</taxon>
    </lineage>
</organism>
<dbReference type="Pfam" id="PF08544">
    <property type="entry name" value="GHMP_kinases_C"/>
    <property type="match status" value="1"/>
</dbReference>
<proteinExistence type="inferred from homology"/>
<dbReference type="InterPro" id="IPR013750">
    <property type="entry name" value="GHMP_kinase_C_dom"/>
</dbReference>
<feature type="domain" description="GHMP kinase C-terminal" evidence="11">
    <location>
        <begin position="226"/>
        <end position="297"/>
    </location>
</feature>
<dbReference type="NCBIfam" id="NF002870">
    <property type="entry name" value="PRK03188.1"/>
    <property type="match status" value="1"/>
</dbReference>
<dbReference type="PIRSF" id="PIRSF010376">
    <property type="entry name" value="IspE"/>
    <property type="match status" value="1"/>
</dbReference>
<dbReference type="Gene3D" id="3.30.230.10">
    <property type="match status" value="1"/>
</dbReference>
<comment type="similarity">
    <text evidence="1 9">Belongs to the GHMP kinase family. IspE subfamily.</text>
</comment>
<dbReference type="GO" id="GO:0019288">
    <property type="term" value="P:isopentenyl diphosphate biosynthetic process, methylerythritol 4-phosphate pathway"/>
    <property type="evidence" value="ECO:0007669"/>
    <property type="project" value="UniProtKB-UniRule"/>
</dbReference>
<dbReference type="InterPro" id="IPR006204">
    <property type="entry name" value="GHMP_kinase_N_dom"/>
</dbReference>
<evidence type="ECO:0000256" key="6">
    <source>
        <dbReference type="ARBA" id="ARBA00022777"/>
    </source>
</evidence>
<dbReference type="HAMAP" id="MF_00061">
    <property type="entry name" value="IspE"/>
    <property type="match status" value="1"/>
</dbReference>
<dbReference type="GO" id="GO:0016114">
    <property type="term" value="P:terpenoid biosynthetic process"/>
    <property type="evidence" value="ECO:0007669"/>
    <property type="project" value="UniProtKB-UniRule"/>
</dbReference>
<reference evidence="13" key="1">
    <citation type="submission" date="2016-10" db="EMBL/GenBank/DDBJ databases">
        <authorList>
            <person name="Varghese N."/>
            <person name="Submissions S."/>
        </authorList>
    </citation>
    <scope>NUCLEOTIDE SEQUENCE [LARGE SCALE GENOMIC DNA]</scope>
    <source>
        <strain evidence="13">DSM 10002</strain>
    </source>
</reference>
<dbReference type="EC" id="2.7.1.148" evidence="2 9"/>
<evidence type="ECO:0000256" key="1">
    <source>
        <dbReference type="ARBA" id="ARBA00009684"/>
    </source>
</evidence>
<evidence type="ECO:0000256" key="3">
    <source>
        <dbReference type="ARBA" id="ARBA00017473"/>
    </source>
</evidence>
<keyword evidence="6 9" id="KW-0418">Kinase</keyword>
<evidence type="ECO:0000313" key="12">
    <source>
        <dbReference type="EMBL" id="SDU79018.1"/>
    </source>
</evidence>
<dbReference type="EMBL" id="LT629804">
    <property type="protein sequence ID" value="SDU79018.1"/>
    <property type="molecule type" value="Genomic_DNA"/>
</dbReference>
<dbReference type="InterPro" id="IPR004424">
    <property type="entry name" value="IspE"/>
</dbReference>
<comment type="function">
    <text evidence="9">Catalyzes the phosphorylation of the position 2 hydroxy group of 4-diphosphocytidyl-2C-methyl-D-erythritol.</text>
</comment>